<organism evidence="1 2">
    <name type="scientific">Romboutsia sedimentorum</name>
    <dbReference type="NCBI Taxonomy" id="1368474"/>
    <lineage>
        <taxon>Bacteria</taxon>
        <taxon>Bacillati</taxon>
        <taxon>Bacillota</taxon>
        <taxon>Clostridia</taxon>
        <taxon>Peptostreptococcales</taxon>
        <taxon>Peptostreptococcaceae</taxon>
        <taxon>Romboutsia</taxon>
    </lineage>
</organism>
<evidence type="ECO:0000313" key="1">
    <source>
        <dbReference type="EMBL" id="MDK2563859.1"/>
    </source>
</evidence>
<evidence type="ECO:0008006" key="3">
    <source>
        <dbReference type="Google" id="ProtNLM"/>
    </source>
</evidence>
<dbReference type="RefSeq" id="WP_284132797.1">
    <property type="nucleotide sequence ID" value="NZ_JASKYM010000004.1"/>
</dbReference>
<dbReference type="Proteomes" id="UP001301012">
    <property type="component" value="Unassembled WGS sequence"/>
</dbReference>
<dbReference type="EMBL" id="JASKYM010000004">
    <property type="protein sequence ID" value="MDK2563859.1"/>
    <property type="molecule type" value="Genomic_DNA"/>
</dbReference>
<gene>
    <name evidence="1" type="ORF">QOZ84_09880</name>
</gene>
<protein>
    <recommendedName>
        <fullName evidence="3">DUF3794 domain-containing protein</fullName>
    </recommendedName>
</protein>
<keyword evidence="2" id="KW-1185">Reference proteome</keyword>
<sequence>MNCKGYLEINFASYLVIDNTMNFKNTPLKDIPLAIAVNTENLHAFIKEEEYTPVDPIPVPNPCYPSDPTKDILVDTVTLNELRVSGLISYIVGADILETSSNVVVNLPATKLEYSTVSGDAIALDEVLLFLENPNVPVPQLLVTVTDLKVTDQGGNIEEDHWFEIRGTFRIDAVI</sequence>
<reference evidence="1 2" key="1">
    <citation type="submission" date="2023-05" db="EMBL/GenBank/DDBJ databases">
        <title>Rombocin, a short stable natural nisin variant, displays selective antimicrobial activity against Listeria monocytogenes and employs dual mode of action to kill target bacterial strains.</title>
        <authorList>
            <person name="Wambui J."/>
            <person name="Stephan R."/>
            <person name="Kuipers O.P."/>
        </authorList>
    </citation>
    <scope>NUCLEOTIDE SEQUENCE [LARGE SCALE GENOMIC DNA]</scope>
    <source>
        <strain evidence="1 2">RC002</strain>
    </source>
</reference>
<name>A0ABT7EAA8_9FIRM</name>
<accession>A0ABT7EAA8</accession>
<proteinExistence type="predicted"/>
<evidence type="ECO:0000313" key="2">
    <source>
        <dbReference type="Proteomes" id="UP001301012"/>
    </source>
</evidence>
<comment type="caution">
    <text evidence="1">The sequence shown here is derived from an EMBL/GenBank/DDBJ whole genome shotgun (WGS) entry which is preliminary data.</text>
</comment>